<comment type="similarity">
    <text evidence="1">Belongs to the Gfo/Idh/MocA family.</text>
</comment>
<name>X0WVS2_9ZZZZ</name>
<dbReference type="EMBL" id="BARS01033622">
    <property type="protein sequence ID" value="GAG27302.1"/>
    <property type="molecule type" value="Genomic_DNA"/>
</dbReference>
<feature type="non-terminal residue" evidence="4">
    <location>
        <position position="136"/>
    </location>
</feature>
<evidence type="ECO:0000256" key="1">
    <source>
        <dbReference type="ARBA" id="ARBA00010928"/>
    </source>
</evidence>
<evidence type="ECO:0000256" key="2">
    <source>
        <dbReference type="ARBA" id="ARBA00023002"/>
    </source>
</evidence>
<dbReference type="PANTHER" id="PTHR43708">
    <property type="entry name" value="CONSERVED EXPRESSED OXIDOREDUCTASE (EUROFUNG)"/>
    <property type="match status" value="1"/>
</dbReference>
<keyword evidence="2" id="KW-0560">Oxidoreductase</keyword>
<dbReference type="PANTHER" id="PTHR43708:SF5">
    <property type="entry name" value="CONSERVED EXPRESSED OXIDOREDUCTASE (EUROFUNG)-RELATED"/>
    <property type="match status" value="1"/>
</dbReference>
<protein>
    <recommendedName>
        <fullName evidence="3">Gfo/Idh/MocA-like oxidoreductase N-terminal domain-containing protein</fullName>
    </recommendedName>
</protein>
<dbReference type="GO" id="GO:0000166">
    <property type="term" value="F:nucleotide binding"/>
    <property type="evidence" value="ECO:0007669"/>
    <property type="project" value="InterPro"/>
</dbReference>
<organism evidence="4">
    <name type="scientific">marine sediment metagenome</name>
    <dbReference type="NCBI Taxonomy" id="412755"/>
    <lineage>
        <taxon>unclassified sequences</taxon>
        <taxon>metagenomes</taxon>
        <taxon>ecological metagenomes</taxon>
    </lineage>
</organism>
<dbReference type="InterPro" id="IPR036291">
    <property type="entry name" value="NAD(P)-bd_dom_sf"/>
</dbReference>
<dbReference type="Gene3D" id="3.30.360.10">
    <property type="entry name" value="Dihydrodipicolinate Reductase, domain 2"/>
    <property type="match status" value="1"/>
</dbReference>
<feature type="domain" description="Gfo/Idh/MocA-like oxidoreductase N-terminal" evidence="3">
    <location>
        <begin position="1"/>
        <end position="61"/>
    </location>
</feature>
<dbReference type="InterPro" id="IPR051317">
    <property type="entry name" value="Gfo/Idh/MocA_oxidoreduct"/>
</dbReference>
<sequence length="136" mass="15333">MLSRKDIHVVDIATTNDKHYDIALQSLKAGKNVIVEKPVAFTAVQIKKLVDIAKEQGNEICVCLQKRFNESMKILKNKIDAKEFGEFLYGFTKVIVPRPIEYYNERRSSIEKAGGGVLLYSAIHDVDLLCCLFGNV</sequence>
<dbReference type="SUPFAM" id="SSF51735">
    <property type="entry name" value="NAD(P)-binding Rossmann-fold domains"/>
    <property type="match status" value="1"/>
</dbReference>
<dbReference type="GO" id="GO:0016491">
    <property type="term" value="F:oxidoreductase activity"/>
    <property type="evidence" value="ECO:0007669"/>
    <property type="project" value="UniProtKB-KW"/>
</dbReference>
<proteinExistence type="inferred from homology"/>
<dbReference type="Pfam" id="PF01408">
    <property type="entry name" value="GFO_IDH_MocA"/>
    <property type="match status" value="1"/>
</dbReference>
<accession>X0WVS2</accession>
<evidence type="ECO:0000259" key="3">
    <source>
        <dbReference type="Pfam" id="PF01408"/>
    </source>
</evidence>
<dbReference type="AlphaFoldDB" id="X0WVS2"/>
<comment type="caution">
    <text evidence="4">The sequence shown here is derived from an EMBL/GenBank/DDBJ whole genome shotgun (WGS) entry which is preliminary data.</text>
</comment>
<reference evidence="4" key="1">
    <citation type="journal article" date="2014" name="Front. Microbiol.">
        <title>High frequency of phylogenetically diverse reductive dehalogenase-homologous genes in deep subseafloor sedimentary metagenomes.</title>
        <authorList>
            <person name="Kawai M."/>
            <person name="Futagami T."/>
            <person name="Toyoda A."/>
            <person name="Takaki Y."/>
            <person name="Nishi S."/>
            <person name="Hori S."/>
            <person name="Arai W."/>
            <person name="Tsubouchi T."/>
            <person name="Morono Y."/>
            <person name="Uchiyama I."/>
            <person name="Ito T."/>
            <person name="Fujiyama A."/>
            <person name="Inagaki F."/>
            <person name="Takami H."/>
        </authorList>
    </citation>
    <scope>NUCLEOTIDE SEQUENCE</scope>
    <source>
        <strain evidence="4">Expedition CK06-06</strain>
    </source>
</reference>
<dbReference type="Gene3D" id="3.40.50.720">
    <property type="entry name" value="NAD(P)-binding Rossmann-like Domain"/>
    <property type="match status" value="1"/>
</dbReference>
<gene>
    <name evidence="4" type="ORF">S01H1_52045</name>
</gene>
<evidence type="ECO:0000313" key="4">
    <source>
        <dbReference type="EMBL" id="GAG27302.1"/>
    </source>
</evidence>
<dbReference type="InterPro" id="IPR000683">
    <property type="entry name" value="Gfo/Idh/MocA-like_OxRdtase_N"/>
</dbReference>